<feature type="region of interest" description="Disordered" evidence="1">
    <location>
        <begin position="1"/>
        <end position="88"/>
    </location>
</feature>
<dbReference type="AlphaFoldDB" id="A0AAD4TIS0"/>
<dbReference type="PANTHER" id="PTHR34468:SF2">
    <property type="entry name" value="MICROTUBULE-ASSOCIATED FUTSCH-LIKE PROTEIN"/>
    <property type="match status" value="1"/>
</dbReference>
<feature type="region of interest" description="Disordered" evidence="1">
    <location>
        <begin position="204"/>
        <end position="348"/>
    </location>
</feature>
<feature type="compositionally biased region" description="Polar residues" evidence="1">
    <location>
        <begin position="1"/>
        <end position="13"/>
    </location>
</feature>
<organism evidence="2 3">
    <name type="scientific">Papaver atlanticum</name>
    <dbReference type="NCBI Taxonomy" id="357466"/>
    <lineage>
        <taxon>Eukaryota</taxon>
        <taxon>Viridiplantae</taxon>
        <taxon>Streptophyta</taxon>
        <taxon>Embryophyta</taxon>
        <taxon>Tracheophyta</taxon>
        <taxon>Spermatophyta</taxon>
        <taxon>Magnoliopsida</taxon>
        <taxon>Ranunculales</taxon>
        <taxon>Papaveraceae</taxon>
        <taxon>Papaveroideae</taxon>
        <taxon>Papaver</taxon>
    </lineage>
</organism>
<keyword evidence="3" id="KW-1185">Reference proteome</keyword>
<feature type="compositionally biased region" description="Basic residues" evidence="1">
    <location>
        <begin position="298"/>
        <end position="310"/>
    </location>
</feature>
<protein>
    <submittedName>
        <fullName evidence="2">Uncharacterized protein</fullName>
    </submittedName>
</protein>
<sequence length="348" mass="37962">MSAVKDQSSSANGNGAKPRVPYPLRSASKDNPTMAEKSNTSVSKRGRLPNVSQSVSDLDLSGKEKSTKPIRRLSIPSKSSANPLPRPTFAITPISEARMKKLTPVSDNSKSAIRRKFDVLSSASYWLLQIKISESAAKHSISVGFFKLALESGCEPLERMRDELKSYARRHNLVGLGESVKELLKSYKIEEAIEQLQVSEACPLVPEGTQSSNEDRRSSMSAAGARKLKPASTKSESTQVSPVAGSAKKENSQKIPSSGNRLSLTKKSMNVKPDAAARASIEQKKKPQRPIKLEVKKEKVKPKSPGKKVLPKKDSVDSLPAEESLEVTQQEDKENMDALQLEEISSPQ</sequence>
<dbReference type="Proteomes" id="UP001202328">
    <property type="component" value="Unassembled WGS sequence"/>
</dbReference>
<evidence type="ECO:0000313" key="3">
    <source>
        <dbReference type="Proteomes" id="UP001202328"/>
    </source>
</evidence>
<dbReference type="EMBL" id="JAJJMB010000061">
    <property type="protein sequence ID" value="KAI3963452.1"/>
    <property type="molecule type" value="Genomic_DNA"/>
</dbReference>
<gene>
    <name evidence="2" type="ORF">MKW98_022874</name>
</gene>
<comment type="caution">
    <text evidence="2">The sequence shown here is derived from an EMBL/GenBank/DDBJ whole genome shotgun (WGS) entry which is preliminary data.</text>
</comment>
<accession>A0AAD4TIS0</accession>
<dbReference type="PANTHER" id="PTHR34468">
    <property type="entry name" value="MICROTUBULE-ASSOCIATED FUTSCH-LIKE PROTEIN"/>
    <property type="match status" value="1"/>
</dbReference>
<reference evidence="2" key="1">
    <citation type="submission" date="2022-04" db="EMBL/GenBank/DDBJ databases">
        <title>A functionally conserved STORR gene fusion in Papaver species that diverged 16.8 million years ago.</title>
        <authorList>
            <person name="Catania T."/>
        </authorList>
    </citation>
    <scope>NUCLEOTIDE SEQUENCE</scope>
    <source>
        <strain evidence="2">S-188037</strain>
    </source>
</reference>
<evidence type="ECO:0000313" key="2">
    <source>
        <dbReference type="EMBL" id="KAI3963452.1"/>
    </source>
</evidence>
<proteinExistence type="predicted"/>
<feature type="compositionally biased region" description="Polar residues" evidence="1">
    <location>
        <begin position="253"/>
        <end position="268"/>
    </location>
</feature>
<feature type="compositionally biased region" description="Polar residues" evidence="1">
    <location>
        <begin position="232"/>
        <end position="241"/>
    </location>
</feature>
<evidence type="ECO:0000256" key="1">
    <source>
        <dbReference type="SAM" id="MobiDB-lite"/>
    </source>
</evidence>
<feature type="compositionally biased region" description="Basic and acidic residues" evidence="1">
    <location>
        <begin position="281"/>
        <end position="297"/>
    </location>
</feature>
<name>A0AAD4TIS0_9MAGN</name>